<dbReference type="InterPro" id="IPR027443">
    <property type="entry name" value="IPNS-like_sf"/>
</dbReference>
<comment type="caution">
    <text evidence="4">The sequence shown here is derived from an EMBL/GenBank/DDBJ whole genome shotgun (WGS) entry which is preliminary data.</text>
</comment>
<evidence type="ECO:0000256" key="1">
    <source>
        <dbReference type="ARBA" id="ARBA00007730"/>
    </source>
</evidence>
<proteinExistence type="inferred from homology"/>
<organism evidence="4 5">
    <name type="scientific">Seminavis robusta</name>
    <dbReference type="NCBI Taxonomy" id="568900"/>
    <lineage>
        <taxon>Eukaryota</taxon>
        <taxon>Sar</taxon>
        <taxon>Stramenopiles</taxon>
        <taxon>Ochrophyta</taxon>
        <taxon>Bacillariophyta</taxon>
        <taxon>Bacillariophyceae</taxon>
        <taxon>Bacillariophycidae</taxon>
        <taxon>Naviculales</taxon>
        <taxon>Naviculaceae</taxon>
        <taxon>Seminavis</taxon>
    </lineage>
</organism>
<dbReference type="GO" id="GO:0005783">
    <property type="term" value="C:endoplasmic reticulum"/>
    <property type="evidence" value="ECO:0007669"/>
    <property type="project" value="TreeGrafter"/>
</dbReference>
<dbReference type="AlphaFoldDB" id="A0A9N8EW02"/>
<feature type="region of interest" description="Disordered" evidence="2">
    <location>
        <begin position="424"/>
        <end position="445"/>
    </location>
</feature>
<gene>
    <name evidence="4" type="ORF">SEMRO_1769_G296430.1</name>
</gene>
<dbReference type="PANTHER" id="PTHR12366:SF29">
    <property type="entry name" value="ASPARTYL BETA-HYDROXYLASE, ISOFORM L"/>
    <property type="match status" value="1"/>
</dbReference>
<evidence type="ECO:0000259" key="3">
    <source>
        <dbReference type="Pfam" id="PF05118"/>
    </source>
</evidence>
<dbReference type="InterPro" id="IPR039038">
    <property type="entry name" value="ASPH"/>
</dbReference>
<dbReference type="GO" id="GO:0062101">
    <property type="term" value="F:peptidyl-aspartic acid 3-dioxygenase activity"/>
    <property type="evidence" value="ECO:0007669"/>
    <property type="project" value="InterPro"/>
</dbReference>
<comment type="similarity">
    <text evidence="1">Belongs to the aspartyl/asparaginyl beta-hydroxylase family.</text>
</comment>
<reference evidence="4" key="1">
    <citation type="submission" date="2020-06" db="EMBL/GenBank/DDBJ databases">
        <authorList>
            <consortium name="Plant Systems Biology data submission"/>
        </authorList>
    </citation>
    <scope>NUCLEOTIDE SEQUENCE</scope>
    <source>
        <strain evidence="4">D6</strain>
    </source>
</reference>
<dbReference type="Pfam" id="PF05118">
    <property type="entry name" value="Asp_Arg_Hydrox"/>
    <property type="match status" value="1"/>
</dbReference>
<dbReference type="Gene3D" id="2.60.120.330">
    <property type="entry name" value="B-lactam Antibiotic, Isopenicillin N Synthase, Chain"/>
    <property type="match status" value="1"/>
</dbReference>
<dbReference type="Proteomes" id="UP001153069">
    <property type="component" value="Unassembled WGS sequence"/>
</dbReference>
<evidence type="ECO:0000313" key="4">
    <source>
        <dbReference type="EMBL" id="CAB9526049.1"/>
    </source>
</evidence>
<dbReference type="InterPro" id="IPR007803">
    <property type="entry name" value="Asp/Arg/Pro-Hydrxlase"/>
</dbReference>
<dbReference type="PANTHER" id="PTHR12366">
    <property type="entry name" value="ASPARTYL/ASPARAGINYL BETA-HYDROXYLASE"/>
    <property type="match status" value="1"/>
</dbReference>
<dbReference type="OrthoDB" id="438431at2759"/>
<keyword evidence="5" id="KW-1185">Reference proteome</keyword>
<feature type="domain" description="Aspartyl/asparaginy/proline hydroxylase" evidence="3">
    <location>
        <begin position="228"/>
        <end position="404"/>
    </location>
</feature>
<dbReference type="EMBL" id="CAICTM010001767">
    <property type="protein sequence ID" value="CAB9526049.1"/>
    <property type="molecule type" value="Genomic_DNA"/>
</dbReference>
<accession>A0A9N8EW02</accession>
<sequence>MDMNNSHGDHDFASITDLWWAGVRLWYNEQDLLQAMQLWEQALIEVAALEETKTTARVLVPEKLAVASPAVSYLAPLLLFLAGCHLDAGDTHKAQRLCMSCLATNLFRDHLLLLKTGSSDNNNFSHGVLSEYEAAFQEDHTIDEPWNMAHQVVQWVIEQKQKQHEQQPESFIQTPETAAIHVAPSSVWADAYQRPGFFYSSLLPSSKAVYTREEFPDWCLQLEQDDYYPIIRDEYQRLLQQKSKQQHNNNTMPRHWPQVGAGDHRDGAGQHDASVLVGDWREVVLFGSGAQPHLAPRTCAILQRIAPDAVDLARQGAGEIIFSVLAPQTYIKPHCASTNLRLTAHLGLQIPNDNSTCQCYLQVAQNKLVWQPGKIIVFDDSYQHQVHNHTNEIRAVLLLRFWHPQLKAQDRQAALQQLLDAKEADRQRRCNPPLPPGGKRNPQGMGIKSCPTCGRKGFETIRLVSSRPGLFQCLCGREA</sequence>
<protein>
    <submittedName>
        <fullName evidence="4">Asparaginyl beta-hydroxylase</fullName>
    </submittedName>
</protein>
<name>A0A9N8EW02_9STRA</name>
<evidence type="ECO:0000256" key="2">
    <source>
        <dbReference type="SAM" id="MobiDB-lite"/>
    </source>
</evidence>
<dbReference type="SUPFAM" id="SSF51197">
    <property type="entry name" value="Clavaminate synthase-like"/>
    <property type="match status" value="1"/>
</dbReference>
<evidence type="ECO:0000313" key="5">
    <source>
        <dbReference type="Proteomes" id="UP001153069"/>
    </source>
</evidence>